<feature type="binding site" evidence="12">
    <location>
        <position position="140"/>
    </location>
    <ligand>
        <name>ATP</name>
        <dbReference type="ChEBI" id="CHEBI:30616"/>
    </ligand>
</feature>
<sequence length="412" mass="46355">MKIYLVGGAVRDALLGLPVTERDWVVVGATPDEMQAKGFRPVGQDFPVFLHPKTQEEYALARTERKSGHGYGGFTFHASPDVSLDDDLVRRDLTINAMAQEEGGQVFDPFNGRMDLKARLLRHVSPAFAEDPLRVLRVARFAARYHWLGFRIADDTLALMRQLADSGELDYLVPERVWKETSRALMERDPQVFFQVLHACGALKVLLPELAALDGVPQPEQHHPEVDTLVHQWLCLQQSSRLNLPLTARYAVLCHDLGKGKTPEEEWPRHIAHEIRSARLAKTVSKRWRVPKDAATLAALVAEYHTHCHRALELKPATVWKLLKTLDVIRRPERLEGFLLACEADARGRTGLENRPYPQVDYLRGAAQAASNIDVAALRQSGIEGPELGEAIEKARIHAISEFKKTWQTPLP</sequence>
<dbReference type="SUPFAM" id="SSF81891">
    <property type="entry name" value="Poly A polymerase C-terminal region-like"/>
    <property type="match status" value="1"/>
</dbReference>
<feature type="binding site" evidence="12">
    <location>
        <position position="11"/>
    </location>
    <ligand>
        <name>CTP</name>
        <dbReference type="ChEBI" id="CHEBI:37563"/>
    </ligand>
</feature>
<evidence type="ECO:0000313" key="14">
    <source>
        <dbReference type="EMBL" id="KGD62205.1"/>
    </source>
</evidence>
<evidence type="ECO:0000256" key="3">
    <source>
        <dbReference type="ARBA" id="ARBA00022694"/>
    </source>
</evidence>
<feature type="binding site" evidence="12">
    <location>
        <position position="8"/>
    </location>
    <ligand>
        <name>CTP</name>
        <dbReference type="ChEBI" id="CHEBI:37563"/>
    </ligand>
</feature>
<keyword evidence="10 12" id="KW-0460">Magnesium</keyword>
<dbReference type="Pfam" id="PF01966">
    <property type="entry name" value="HD"/>
    <property type="match status" value="1"/>
</dbReference>
<dbReference type="CDD" id="cd00077">
    <property type="entry name" value="HDc"/>
    <property type="match status" value="1"/>
</dbReference>
<evidence type="ECO:0000256" key="6">
    <source>
        <dbReference type="ARBA" id="ARBA00022741"/>
    </source>
</evidence>
<evidence type="ECO:0000256" key="2">
    <source>
        <dbReference type="ARBA" id="ARBA00022679"/>
    </source>
</evidence>
<dbReference type="NCBIfam" id="NF008137">
    <property type="entry name" value="PRK10885.1"/>
    <property type="match status" value="1"/>
</dbReference>
<dbReference type="HAMAP" id="MF_01261">
    <property type="entry name" value="CCA_bact_type1"/>
    <property type="match status" value="1"/>
</dbReference>
<comment type="catalytic activity">
    <reaction evidence="12">
        <text>a tRNA with a 3' CCA end + 2 CTP + ATP = a tRNA with a 3' CCACCA end + 3 diphosphate</text>
        <dbReference type="Rhea" id="RHEA:76235"/>
        <dbReference type="Rhea" id="RHEA-COMP:10468"/>
        <dbReference type="Rhea" id="RHEA-COMP:18655"/>
        <dbReference type="ChEBI" id="CHEBI:30616"/>
        <dbReference type="ChEBI" id="CHEBI:33019"/>
        <dbReference type="ChEBI" id="CHEBI:37563"/>
        <dbReference type="ChEBI" id="CHEBI:83071"/>
        <dbReference type="ChEBI" id="CHEBI:195187"/>
    </reaction>
</comment>
<dbReference type="RefSeq" id="WP_035244896.1">
    <property type="nucleotide sequence ID" value="NZ_ARXU01000002.1"/>
</dbReference>
<dbReference type="PANTHER" id="PTHR47545">
    <property type="entry name" value="MULTIFUNCTIONAL CCA PROTEIN"/>
    <property type="match status" value="1"/>
</dbReference>
<keyword evidence="7 12" id="KW-0692">RNA repair</keyword>
<feature type="binding site" evidence="12">
    <location>
        <position position="137"/>
    </location>
    <ligand>
        <name>ATP</name>
        <dbReference type="ChEBI" id="CHEBI:30616"/>
    </ligand>
</feature>
<proteinExistence type="inferred from homology"/>
<dbReference type="EMBL" id="ARXU01000002">
    <property type="protein sequence ID" value="KGD62205.1"/>
    <property type="molecule type" value="Genomic_DNA"/>
</dbReference>
<protein>
    <recommendedName>
        <fullName evidence="12">Multifunctional CCA protein</fullName>
    </recommendedName>
    <domain>
        <recommendedName>
            <fullName evidence="12">CCA-adding enzyme</fullName>
            <ecNumber evidence="12">2.7.7.72</ecNumber>
        </recommendedName>
        <alternativeName>
            <fullName evidence="12">CCA tRNA nucleotidyltransferase</fullName>
        </alternativeName>
        <alternativeName>
            <fullName evidence="12">tRNA CCA-pyrophosphorylase</fullName>
        </alternativeName>
        <alternativeName>
            <fullName evidence="12">tRNA adenylyl-/cytidylyl-transferase</fullName>
        </alternativeName>
        <alternativeName>
            <fullName evidence="12">tRNA nucleotidyltransferase</fullName>
        </alternativeName>
        <alternativeName>
            <fullName evidence="12">tRNA-NT</fullName>
        </alternativeName>
    </domain>
    <domain>
        <recommendedName>
            <fullName evidence="12">2'-nucleotidase</fullName>
            <ecNumber evidence="12">3.1.3.-</ecNumber>
        </recommendedName>
    </domain>
    <domain>
        <recommendedName>
            <fullName evidence="12">2',3'-cyclic phosphodiesterase</fullName>
            <ecNumber evidence="12">3.1.4.-</ecNumber>
        </recommendedName>
    </domain>
    <domain>
        <recommendedName>
            <fullName evidence="12">Phosphatase</fullName>
        </recommendedName>
    </domain>
</protein>
<keyword evidence="5 12" id="KW-0479">Metal-binding</keyword>
<comment type="cofactor">
    <cofactor evidence="12">
        <name>Ni(2+)</name>
        <dbReference type="ChEBI" id="CHEBI:49786"/>
    </cofactor>
    <text evidence="12">Nickel for phosphatase activity.</text>
</comment>
<evidence type="ECO:0000256" key="11">
    <source>
        <dbReference type="ARBA" id="ARBA00022884"/>
    </source>
</evidence>
<dbReference type="PROSITE" id="PS51831">
    <property type="entry name" value="HD"/>
    <property type="match status" value="1"/>
</dbReference>
<keyword evidence="15" id="KW-1185">Reference proteome</keyword>
<evidence type="ECO:0000256" key="1">
    <source>
        <dbReference type="ARBA" id="ARBA00022596"/>
    </source>
</evidence>
<dbReference type="HAMAP" id="MF_01262">
    <property type="entry name" value="CCA_bact_type2"/>
    <property type="match status" value="1"/>
</dbReference>
<comment type="caution">
    <text evidence="14">The sequence shown here is derived from an EMBL/GenBank/DDBJ whole genome shotgun (WGS) entry which is preliminary data.</text>
</comment>
<dbReference type="GO" id="GO:0016779">
    <property type="term" value="F:nucleotidyltransferase activity"/>
    <property type="evidence" value="ECO:0007669"/>
    <property type="project" value="UniProtKB-KW"/>
</dbReference>
<dbReference type="InterPro" id="IPR050124">
    <property type="entry name" value="tRNA_CCA-adding_enzyme"/>
</dbReference>
<dbReference type="InterPro" id="IPR043519">
    <property type="entry name" value="NT_sf"/>
</dbReference>
<keyword evidence="6 12" id="KW-0547">Nucleotide-binding</keyword>
<evidence type="ECO:0000259" key="13">
    <source>
        <dbReference type="PROSITE" id="PS51831"/>
    </source>
</evidence>
<dbReference type="Pfam" id="PF01743">
    <property type="entry name" value="PolyA_pol"/>
    <property type="match status" value="1"/>
</dbReference>
<keyword evidence="3 12" id="KW-0819">tRNA processing</keyword>
<dbReference type="EC" id="3.1.4.-" evidence="12"/>
<dbReference type="Proteomes" id="UP000029443">
    <property type="component" value="Unassembled WGS sequence"/>
</dbReference>
<feature type="domain" description="HD" evidence="13">
    <location>
        <begin position="228"/>
        <end position="329"/>
    </location>
</feature>
<feature type="binding site" evidence="12">
    <location>
        <position position="140"/>
    </location>
    <ligand>
        <name>CTP</name>
        <dbReference type="ChEBI" id="CHEBI:37563"/>
    </ligand>
</feature>
<evidence type="ECO:0000256" key="12">
    <source>
        <dbReference type="HAMAP-Rule" id="MF_01261"/>
    </source>
</evidence>
<evidence type="ECO:0000256" key="9">
    <source>
        <dbReference type="ARBA" id="ARBA00022840"/>
    </source>
</evidence>
<organism evidence="14 15">
    <name type="scientific">Alcanivorax jadensis T9</name>
    <dbReference type="NCBI Taxonomy" id="1177181"/>
    <lineage>
        <taxon>Bacteria</taxon>
        <taxon>Pseudomonadati</taxon>
        <taxon>Pseudomonadota</taxon>
        <taxon>Gammaproteobacteria</taxon>
        <taxon>Oceanospirillales</taxon>
        <taxon>Alcanivoracaceae</taxon>
        <taxon>Alcanivorax</taxon>
    </lineage>
</organism>
<gene>
    <name evidence="12" type="primary">cca</name>
    <name evidence="14" type="ORF">T9A_00496</name>
</gene>
<accession>A0ABR4WFL1</accession>
<feature type="binding site" evidence="12">
    <location>
        <position position="91"/>
    </location>
    <ligand>
        <name>ATP</name>
        <dbReference type="ChEBI" id="CHEBI:30616"/>
    </ligand>
</feature>
<dbReference type="Pfam" id="PF12627">
    <property type="entry name" value="PolyA_pol_RNAbd"/>
    <property type="match status" value="1"/>
</dbReference>
<dbReference type="EC" id="2.7.7.72" evidence="12"/>
<dbReference type="InterPro" id="IPR006674">
    <property type="entry name" value="HD_domain"/>
</dbReference>
<dbReference type="InterPro" id="IPR012006">
    <property type="entry name" value="CCA_bact"/>
</dbReference>
<evidence type="ECO:0000256" key="5">
    <source>
        <dbReference type="ARBA" id="ARBA00022723"/>
    </source>
</evidence>
<feature type="binding site" evidence="12">
    <location>
        <position position="137"/>
    </location>
    <ligand>
        <name>CTP</name>
        <dbReference type="ChEBI" id="CHEBI:37563"/>
    </ligand>
</feature>
<keyword evidence="4 12" id="KW-0548">Nucleotidyltransferase</keyword>
<dbReference type="InterPro" id="IPR002646">
    <property type="entry name" value="PolA_pol_head_dom"/>
</dbReference>
<keyword evidence="9 12" id="KW-0067">ATP-binding</keyword>
<keyword evidence="8 12" id="KW-0378">Hydrolase</keyword>
<dbReference type="PANTHER" id="PTHR47545:SF1">
    <property type="entry name" value="MULTIFUNCTIONAL CCA PROTEIN"/>
    <property type="match status" value="1"/>
</dbReference>
<dbReference type="InterPro" id="IPR003607">
    <property type="entry name" value="HD/PDEase_dom"/>
</dbReference>
<feature type="binding site" evidence="12">
    <location>
        <position position="23"/>
    </location>
    <ligand>
        <name>Mg(2+)</name>
        <dbReference type="ChEBI" id="CHEBI:18420"/>
    </ligand>
</feature>
<evidence type="ECO:0000313" key="15">
    <source>
        <dbReference type="Proteomes" id="UP000029443"/>
    </source>
</evidence>
<name>A0ABR4WFL1_9GAMM</name>
<comment type="domain">
    <text evidence="12">Comprises two domains: an N-terminal domain containing the nucleotidyltransferase activity and a C-terminal HD domain associated with both phosphodiesterase and phosphatase activities.</text>
</comment>
<dbReference type="CDD" id="cd05398">
    <property type="entry name" value="NT_ClassII-CCAase"/>
    <property type="match status" value="1"/>
</dbReference>
<dbReference type="SUPFAM" id="SSF81301">
    <property type="entry name" value="Nucleotidyltransferase"/>
    <property type="match status" value="1"/>
</dbReference>
<comment type="similarity">
    <text evidence="12">Belongs to the tRNA nucleotidyltransferase/poly(A) polymerase family. Bacterial CCA-adding enzyme type 1 subfamily.</text>
</comment>
<comment type="function">
    <text evidence="12">Catalyzes the addition and repair of the essential 3'-terminal CCA sequence in tRNAs without using a nucleic acid template. Adds these three nucleotides in the order of C, C, and A to the tRNA nucleotide-73, using CTP and ATP as substrates and producing inorganic pyrophosphate. tRNA 3'-terminal CCA addition is required both for tRNA processing and repair. Also involved in tRNA surveillance by mediating tandem CCA addition to generate a CCACCA at the 3' terminus of unstable tRNAs. While stable tRNAs receive only 3'-terminal CCA, unstable tRNAs are marked with CCACCA and rapidly degraded.</text>
</comment>
<feature type="binding site" evidence="12">
    <location>
        <position position="11"/>
    </location>
    <ligand>
        <name>ATP</name>
        <dbReference type="ChEBI" id="CHEBI:30616"/>
    </ligand>
</feature>
<evidence type="ECO:0000256" key="10">
    <source>
        <dbReference type="ARBA" id="ARBA00022842"/>
    </source>
</evidence>
<dbReference type="InterPro" id="IPR032828">
    <property type="entry name" value="PolyA_RNA-bd"/>
</dbReference>
<dbReference type="Gene3D" id="1.10.3090.10">
    <property type="entry name" value="cca-adding enzyme, domain 2"/>
    <property type="match status" value="1"/>
</dbReference>
<keyword evidence="2 12" id="KW-0808">Transferase</keyword>
<dbReference type="EC" id="3.1.3.-" evidence="12"/>
<dbReference type="Gene3D" id="3.30.460.10">
    <property type="entry name" value="Beta Polymerase, domain 2"/>
    <property type="match status" value="1"/>
</dbReference>
<dbReference type="PIRSF" id="PIRSF000813">
    <property type="entry name" value="CCA_bact"/>
    <property type="match status" value="1"/>
</dbReference>
<feature type="binding site" evidence="12">
    <location>
        <position position="8"/>
    </location>
    <ligand>
        <name>ATP</name>
        <dbReference type="ChEBI" id="CHEBI:30616"/>
    </ligand>
</feature>
<evidence type="ECO:0000256" key="4">
    <source>
        <dbReference type="ARBA" id="ARBA00022695"/>
    </source>
</evidence>
<comment type="miscellaneous">
    <text evidence="12">A single active site specifically recognizes both ATP and CTP and is responsible for their addition.</text>
</comment>
<comment type="cofactor">
    <cofactor evidence="12">
        <name>Mg(2+)</name>
        <dbReference type="ChEBI" id="CHEBI:18420"/>
    </cofactor>
    <text evidence="12">Magnesium is required for nucleotidyltransferase activity.</text>
</comment>
<keyword evidence="1 12" id="KW-0533">Nickel</keyword>
<comment type="subunit">
    <text evidence="12">Monomer. Can also form homodimers and oligomers.</text>
</comment>
<evidence type="ECO:0000256" key="8">
    <source>
        <dbReference type="ARBA" id="ARBA00022801"/>
    </source>
</evidence>
<keyword evidence="11 12" id="KW-0694">RNA-binding</keyword>
<comment type="catalytic activity">
    <reaction evidence="12">
        <text>a tRNA precursor + 2 CTP + ATP = a tRNA with a 3' CCA end + 3 diphosphate</text>
        <dbReference type="Rhea" id="RHEA:14433"/>
        <dbReference type="Rhea" id="RHEA-COMP:10465"/>
        <dbReference type="Rhea" id="RHEA-COMP:10468"/>
        <dbReference type="ChEBI" id="CHEBI:30616"/>
        <dbReference type="ChEBI" id="CHEBI:33019"/>
        <dbReference type="ChEBI" id="CHEBI:37563"/>
        <dbReference type="ChEBI" id="CHEBI:74896"/>
        <dbReference type="ChEBI" id="CHEBI:83071"/>
        <dbReference type="EC" id="2.7.7.72"/>
    </reaction>
</comment>
<keyword evidence="12" id="KW-0511">Multifunctional enzyme</keyword>
<evidence type="ECO:0000256" key="7">
    <source>
        <dbReference type="ARBA" id="ARBA00022800"/>
    </source>
</evidence>
<reference evidence="14 15" key="1">
    <citation type="submission" date="2012-09" db="EMBL/GenBank/DDBJ databases">
        <title>Genome Sequence of alkane-degrading Bacterium Alcanivorax jadensis T9.</title>
        <authorList>
            <person name="Lai Q."/>
            <person name="Shao Z."/>
        </authorList>
    </citation>
    <scope>NUCLEOTIDE SEQUENCE [LARGE SCALE GENOMIC DNA]</scope>
    <source>
        <strain evidence="14 15">T9</strain>
    </source>
</reference>
<feature type="binding site" evidence="12">
    <location>
        <position position="21"/>
    </location>
    <ligand>
        <name>Mg(2+)</name>
        <dbReference type="ChEBI" id="CHEBI:18420"/>
    </ligand>
</feature>
<feature type="binding site" evidence="12">
    <location>
        <position position="91"/>
    </location>
    <ligand>
        <name>CTP</name>
        <dbReference type="ChEBI" id="CHEBI:37563"/>
    </ligand>
</feature>